<dbReference type="GO" id="GO:0000155">
    <property type="term" value="F:phosphorelay sensor kinase activity"/>
    <property type="evidence" value="ECO:0007669"/>
    <property type="project" value="InterPro"/>
</dbReference>
<evidence type="ECO:0000256" key="6">
    <source>
        <dbReference type="ARBA" id="ARBA00022777"/>
    </source>
</evidence>
<evidence type="ECO:0000259" key="10">
    <source>
        <dbReference type="PROSITE" id="PS50109"/>
    </source>
</evidence>
<dbReference type="PANTHER" id="PTHR43065">
    <property type="entry name" value="SENSOR HISTIDINE KINASE"/>
    <property type="match status" value="1"/>
</dbReference>
<keyword evidence="9" id="KW-0812">Transmembrane</keyword>
<keyword evidence="4" id="KW-0808">Transferase</keyword>
<reference evidence="11 12" key="1">
    <citation type="journal article" date="2006" name="J. Bacteriol.">
        <title>The genome sequence of the obligately chemolithoautotrophic, facultatively anaerobic bacterium Thiobacillus denitrificans.</title>
        <authorList>
            <person name="Beller H.R."/>
            <person name="Chain P.S."/>
            <person name="Letain T.E."/>
            <person name="Chakicherla A."/>
            <person name="Larimer F.W."/>
            <person name="Richardson P.M."/>
            <person name="Coleman M.A."/>
            <person name="Wood A.P."/>
            <person name="Kelly D.P."/>
        </authorList>
    </citation>
    <scope>NUCLEOTIDE SEQUENCE [LARGE SCALE GENOMIC DNA]</scope>
    <source>
        <strain evidence="11 12">ATCC 25259</strain>
    </source>
</reference>
<accession>Q3SKC9</accession>
<evidence type="ECO:0000256" key="3">
    <source>
        <dbReference type="ARBA" id="ARBA00022553"/>
    </source>
</evidence>
<dbReference type="SMART" id="SM00388">
    <property type="entry name" value="HisKA"/>
    <property type="match status" value="1"/>
</dbReference>
<dbReference type="Pfam" id="PF00512">
    <property type="entry name" value="HisKA"/>
    <property type="match status" value="1"/>
</dbReference>
<gene>
    <name evidence="11" type="ordered locus">Tbd_0903</name>
</gene>
<dbReference type="InterPro" id="IPR005467">
    <property type="entry name" value="His_kinase_dom"/>
</dbReference>
<dbReference type="AlphaFoldDB" id="Q3SKC9"/>
<keyword evidence="3" id="KW-0597">Phosphoprotein</keyword>
<dbReference type="Gene3D" id="3.30.565.10">
    <property type="entry name" value="Histidine kinase-like ATPase, C-terminal domain"/>
    <property type="match status" value="1"/>
</dbReference>
<dbReference type="InterPro" id="IPR036097">
    <property type="entry name" value="HisK_dim/P_sf"/>
</dbReference>
<feature type="transmembrane region" description="Helical" evidence="9">
    <location>
        <begin position="175"/>
        <end position="194"/>
    </location>
</feature>
<evidence type="ECO:0000256" key="5">
    <source>
        <dbReference type="ARBA" id="ARBA00022741"/>
    </source>
</evidence>
<dbReference type="CDD" id="cd00082">
    <property type="entry name" value="HisKA"/>
    <property type="match status" value="1"/>
</dbReference>
<dbReference type="SMART" id="SM00387">
    <property type="entry name" value="HATPase_c"/>
    <property type="match status" value="1"/>
</dbReference>
<dbReference type="Pfam" id="PF02518">
    <property type="entry name" value="HATPase_c"/>
    <property type="match status" value="1"/>
</dbReference>
<dbReference type="SUPFAM" id="SSF55874">
    <property type="entry name" value="ATPase domain of HSP90 chaperone/DNA topoisomerase II/histidine kinase"/>
    <property type="match status" value="1"/>
</dbReference>
<keyword evidence="12" id="KW-1185">Reference proteome</keyword>
<keyword evidence="6 11" id="KW-0418">Kinase</keyword>
<dbReference type="InterPro" id="IPR003661">
    <property type="entry name" value="HisK_dim/P_dom"/>
</dbReference>
<name>Q3SKC9_THIDA</name>
<feature type="domain" description="Histidine kinase" evidence="10">
    <location>
        <begin position="679"/>
        <end position="888"/>
    </location>
</feature>
<dbReference type="InterPro" id="IPR029016">
    <property type="entry name" value="GAF-like_dom_sf"/>
</dbReference>
<keyword evidence="8" id="KW-0902">Two-component regulatory system</keyword>
<dbReference type="InterPro" id="IPR004358">
    <property type="entry name" value="Sig_transdc_His_kin-like_C"/>
</dbReference>
<dbReference type="SUPFAM" id="SSF55781">
    <property type="entry name" value="GAF domain-like"/>
    <property type="match status" value="1"/>
</dbReference>
<evidence type="ECO:0000256" key="2">
    <source>
        <dbReference type="ARBA" id="ARBA00012438"/>
    </source>
</evidence>
<keyword evidence="5" id="KW-0547">Nucleotide-binding</keyword>
<evidence type="ECO:0000256" key="7">
    <source>
        <dbReference type="ARBA" id="ARBA00022840"/>
    </source>
</evidence>
<evidence type="ECO:0000256" key="8">
    <source>
        <dbReference type="ARBA" id="ARBA00023012"/>
    </source>
</evidence>
<dbReference type="EC" id="2.7.13.3" evidence="2"/>
<dbReference type="STRING" id="292415.Tbd_0903"/>
<feature type="transmembrane region" description="Helical" evidence="9">
    <location>
        <begin position="214"/>
        <end position="234"/>
    </location>
</feature>
<dbReference type="EMBL" id="CP000116">
    <property type="protein sequence ID" value="AAZ96856.1"/>
    <property type="molecule type" value="Genomic_DNA"/>
</dbReference>
<keyword evidence="9" id="KW-0472">Membrane</keyword>
<feature type="transmembrane region" description="Helical" evidence="9">
    <location>
        <begin position="241"/>
        <end position="265"/>
    </location>
</feature>
<evidence type="ECO:0000256" key="1">
    <source>
        <dbReference type="ARBA" id="ARBA00000085"/>
    </source>
</evidence>
<dbReference type="Pfam" id="PF01590">
    <property type="entry name" value="GAF"/>
    <property type="match status" value="1"/>
</dbReference>
<feature type="transmembrane region" description="Helical" evidence="9">
    <location>
        <begin position="140"/>
        <end position="163"/>
    </location>
</feature>
<comment type="catalytic activity">
    <reaction evidence="1">
        <text>ATP + protein L-histidine = ADP + protein N-phospho-L-histidine.</text>
        <dbReference type="EC" id="2.7.13.3"/>
    </reaction>
</comment>
<keyword evidence="9" id="KW-1133">Transmembrane helix</keyword>
<dbReference type="InterPro" id="IPR003594">
    <property type="entry name" value="HATPase_dom"/>
</dbReference>
<dbReference type="PANTHER" id="PTHR43065:SF10">
    <property type="entry name" value="PEROXIDE STRESS-ACTIVATED HISTIDINE KINASE MAK3"/>
    <property type="match status" value="1"/>
</dbReference>
<feature type="transmembrane region" description="Helical" evidence="9">
    <location>
        <begin position="109"/>
        <end position="128"/>
    </location>
</feature>
<dbReference type="InterPro" id="IPR003018">
    <property type="entry name" value="GAF"/>
</dbReference>
<organism evidence="11 12">
    <name type="scientific">Thiobacillus denitrificans (strain ATCC 25259 / T1)</name>
    <dbReference type="NCBI Taxonomy" id="292415"/>
    <lineage>
        <taxon>Bacteria</taxon>
        <taxon>Pseudomonadati</taxon>
        <taxon>Pseudomonadota</taxon>
        <taxon>Betaproteobacteria</taxon>
        <taxon>Nitrosomonadales</taxon>
        <taxon>Thiobacillaceae</taxon>
        <taxon>Thiobacillus</taxon>
    </lineage>
</organism>
<keyword evidence="7" id="KW-0067">ATP-binding</keyword>
<feature type="transmembrane region" description="Helical" evidence="9">
    <location>
        <begin position="44"/>
        <end position="66"/>
    </location>
</feature>
<sequence>MYLPVSTMVKFMFAKSPAPSLAARLTEARRALGQRPSPVSPPEIGVLLWLLLLVAMPVFVFSQWSLPAQQAVHVEPESHLLIEAFCGLTALTLAGMMLSVCIKRREPSLILFGLGFFAMGVFDLLHAWTDPAREQTAFVVYHTLSTLLGSVFILAGVIVRIAAERSHGFSNADHATFAIGLALAVAVAVLYQIWIPNLFAPRVETVGFSSLNHAAHYFAALAYVLAGIAFYRYFREHHQKLALLAFSLLVVFAQSAYLFSLSSMWDLAWWIWHGVKLLFYVGAMLIVFVGFLLALRTIEKSRRSLFRVNRRLQRSQQAILGFNRELEIRNRMAQGAMLTRDLDHALDVVSDAIRELLGLTSCELMLRIPPDEVDEFDRLTRRLSSRWPVRALRDASPCHGDDCRPLATRDVFECGYHDASGAHSVCLALTAEGQEVGRLRLLGSPAAVEKCKPDALRALAVEAGAIVHNALLYQQRQEANDFRMALLRVSTMITATLDLDRVLEAVCKESAALFECDGALVWLPEAEARSFYLAARWFAQGDRAVSAELEAWCSDGEQCATLLQGVRGQFQPISVLWRDGAQATPFCKPAGCPWEALAVFPLLDGEQLMGAMVLARSEAVRFSAATLGKGVLLADQVRIAVNNARSYTRLAEFNRQLKLAEEDKLRSERMAVMGQMAASVAHEVRNPLSAINNCLAVLRPEAATQPRSQAALEIIQDEVERLTNLTSNFLSFGKPRAPVSKPVVLEQVVKKTCALLERHISEEELPIRLSLEIEPASSLLLFDADALESVLWNLLLNASQAIHGAGRIEVGLRRYSRHFLLAVSDTGKGIAPEDQARIFEPFYSQRPLGAGLGLAIVQRQVREWHGCIRVRSRVGEGTRFFLRVPVRVGESFFGREVA</sequence>
<protein>
    <recommendedName>
        <fullName evidence="2">histidine kinase</fullName>
        <ecNumber evidence="2">2.7.13.3</ecNumber>
    </recommendedName>
</protein>
<feature type="transmembrane region" description="Helical" evidence="9">
    <location>
        <begin position="277"/>
        <end position="295"/>
    </location>
</feature>
<dbReference type="Gene3D" id="3.30.450.40">
    <property type="match status" value="1"/>
</dbReference>
<evidence type="ECO:0000313" key="11">
    <source>
        <dbReference type="EMBL" id="AAZ96856.1"/>
    </source>
</evidence>
<dbReference type="PROSITE" id="PS50109">
    <property type="entry name" value="HIS_KIN"/>
    <property type="match status" value="1"/>
</dbReference>
<evidence type="ECO:0000256" key="4">
    <source>
        <dbReference type="ARBA" id="ARBA00022679"/>
    </source>
</evidence>
<dbReference type="KEGG" id="tbd:Tbd_0903"/>
<dbReference type="HOGENOM" id="CLU_322349_0_0_4"/>
<dbReference type="SUPFAM" id="SSF47384">
    <property type="entry name" value="Homodimeric domain of signal transducing histidine kinase"/>
    <property type="match status" value="1"/>
</dbReference>
<dbReference type="eggNOG" id="COG2205">
    <property type="taxonomic scope" value="Bacteria"/>
</dbReference>
<dbReference type="SMART" id="SM00065">
    <property type="entry name" value="GAF"/>
    <property type="match status" value="1"/>
</dbReference>
<proteinExistence type="predicted"/>
<evidence type="ECO:0000256" key="9">
    <source>
        <dbReference type="SAM" id="Phobius"/>
    </source>
</evidence>
<dbReference type="Proteomes" id="UP000008291">
    <property type="component" value="Chromosome"/>
</dbReference>
<dbReference type="PRINTS" id="PR00344">
    <property type="entry name" value="BCTRLSENSOR"/>
</dbReference>
<evidence type="ECO:0000313" key="12">
    <source>
        <dbReference type="Proteomes" id="UP000008291"/>
    </source>
</evidence>
<dbReference type="Gene3D" id="1.10.287.130">
    <property type="match status" value="1"/>
</dbReference>
<dbReference type="GO" id="GO:0005524">
    <property type="term" value="F:ATP binding"/>
    <property type="evidence" value="ECO:0007669"/>
    <property type="project" value="UniProtKB-KW"/>
</dbReference>
<feature type="transmembrane region" description="Helical" evidence="9">
    <location>
        <begin position="78"/>
        <end position="102"/>
    </location>
</feature>
<dbReference type="InterPro" id="IPR036890">
    <property type="entry name" value="HATPase_C_sf"/>
</dbReference>